<dbReference type="AlphaFoldDB" id="A0ABD0Q6W4"/>
<feature type="region of interest" description="Disordered" evidence="1">
    <location>
        <begin position="1"/>
        <end position="32"/>
    </location>
</feature>
<evidence type="ECO:0000256" key="1">
    <source>
        <dbReference type="SAM" id="MobiDB-lite"/>
    </source>
</evidence>
<gene>
    <name evidence="2" type="ORF">M9458_021246</name>
</gene>
<dbReference type="PANTHER" id="PTHR10663:SF337">
    <property type="entry name" value="PH AND SEC7 DOMAIN-CONTAINING PROTEIN 3"/>
    <property type="match status" value="1"/>
</dbReference>
<evidence type="ECO:0000313" key="3">
    <source>
        <dbReference type="Proteomes" id="UP001529510"/>
    </source>
</evidence>
<reference evidence="2 3" key="1">
    <citation type="submission" date="2024-05" db="EMBL/GenBank/DDBJ databases">
        <title>Genome sequencing and assembly of Indian major carp, Cirrhinus mrigala (Hamilton, 1822).</title>
        <authorList>
            <person name="Mohindra V."/>
            <person name="Chowdhury L.M."/>
            <person name="Lal K."/>
            <person name="Jena J.K."/>
        </authorList>
    </citation>
    <scope>NUCLEOTIDE SEQUENCE [LARGE SCALE GENOMIC DNA]</scope>
    <source>
        <strain evidence="2">CM1030</strain>
        <tissue evidence="2">Blood</tissue>
    </source>
</reference>
<accession>A0ABD0Q6W4</accession>
<feature type="non-terminal residue" evidence="2">
    <location>
        <position position="63"/>
    </location>
</feature>
<name>A0ABD0Q6W4_CIRMR</name>
<sequence length="63" mass="6902">DGDELKKSLSELADKNHHSHTKSISRISSGSNPFLDIAHDPNAAVYKTGFLARKIHADMDGKK</sequence>
<dbReference type="EMBL" id="JAMKFB020000010">
    <property type="protein sequence ID" value="KAL0181871.1"/>
    <property type="molecule type" value="Genomic_DNA"/>
</dbReference>
<protein>
    <submittedName>
        <fullName evidence="2">Uncharacterized protein</fullName>
    </submittedName>
</protein>
<dbReference type="Proteomes" id="UP001529510">
    <property type="component" value="Unassembled WGS sequence"/>
</dbReference>
<evidence type="ECO:0000313" key="2">
    <source>
        <dbReference type="EMBL" id="KAL0181871.1"/>
    </source>
</evidence>
<proteinExistence type="predicted"/>
<keyword evidence="3" id="KW-1185">Reference proteome</keyword>
<dbReference type="PANTHER" id="PTHR10663">
    <property type="entry name" value="GUANYL-NUCLEOTIDE EXCHANGE FACTOR"/>
    <property type="match status" value="1"/>
</dbReference>
<feature type="non-terminal residue" evidence="2">
    <location>
        <position position="1"/>
    </location>
</feature>
<organism evidence="2 3">
    <name type="scientific">Cirrhinus mrigala</name>
    <name type="common">Mrigala</name>
    <dbReference type="NCBI Taxonomy" id="683832"/>
    <lineage>
        <taxon>Eukaryota</taxon>
        <taxon>Metazoa</taxon>
        <taxon>Chordata</taxon>
        <taxon>Craniata</taxon>
        <taxon>Vertebrata</taxon>
        <taxon>Euteleostomi</taxon>
        <taxon>Actinopterygii</taxon>
        <taxon>Neopterygii</taxon>
        <taxon>Teleostei</taxon>
        <taxon>Ostariophysi</taxon>
        <taxon>Cypriniformes</taxon>
        <taxon>Cyprinidae</taxon>
        <taxon>Labeoninae</taxon>
        <taxon>Labeonini</taxon>
        <taxon>Cirrhinus</taxon>
    </lineage>
</organism>
<feature type="compositionally biased region" description="Basic and acidic residues" evidence="1">
    <location>
        <begin position="1"/>
        <end position="16"/>
    </location>
</feature>
<comment type="caution">
    <text evidence="2">The sequence shown here is derived from an EMBL/GenBank/DDBJ whole genome shotgun (WGS) entry which is preliminary data.</text>
</comment>